<reference evidence="1 2" key="1">
    <citation type="journal article" date="2024" name="IMA Fungus">
        <title>IMA Genome - F19 : A genome assembly and annotation guide to empower mycologists, including annotated draft genome sequences of Ceratocystis pirilliformis, Diaporthe australafricana, Fusarium ophioides, Paecilomyces lecythidis, and Sporothrix stenoceras.</title>
        <authorList>
            <person name="Aylward J."/>
            <person name="Wilson A.M."/>
            <person name="Visagie C.M."/>
            <person name="Spraker J."/>
            <person name="Barnes I."/>
            <person name="Buitendag C."/>
            <person name="Ceriani C."/>
            <person name="Del Mar Angel L."/>
            <person name="du Plessis D."/>
            <person name="Fuchs T."/>
            <person name="Gasser K."/>
            <person name="Kramer D."/>
            <person name="Li W."/>
            <person name="Munsamy K."/>
            <person name="Piso A."/>
            <person name="Price J.L."/>
            <person name="Sonnekus B."/>
            <person name="Thomas C."/>
            <person name="van der Nest A."/>
            <person name="van Dijk A."/>
            <person name="van Heerden A."/>
            <person name="van Vuuren N."/>
            <person name="Yilmaz N."/>
            <person name="Duong T.A."/>
            <person name="van der Merwe N.A."/>
            <person name="Wingfield M.J."/>
            <person name="Wingfield B.D."/>
        </authorList>
    </citation>
    <scope>NUCLEOTIDE SEQUENCE [LARGE SCALE GENOMIC DNA]</scope>
    <source>
        <strain evidence="1 2">CMW 18300</strain>
    </source>
</reference>
<gene>
    <name evidence="1" type="ORF">Daus18300_010278</name>
</gene>
<protein>
    <submittedName>
        <fullName evidence="1">Uncharacterized protein</fullName>
    </submittedName>
</protein>
<sequence>MPPHPLDQFLRGQISWTEEERFLMEDPDYESTYAASNDLDSEANYCPQDNKHKWQYCNAVAMNPGREPIRIQEEVTIEMREELRDLLRQPKETHLKGSGQDTAVTLPDVRRLVKAAFADGWISGAPHQMCGDGYAQPNVNDVAAQVGLFDENNNANTTNAIQAQPAQGYNYRGVRGKITAAEAPHTTARNALQPIYIGCLESMVAGNATFAYYDSAHRILPQTARHSITLHSAYDKLGQAKALSMQYHDKFMMNRAREYNLRAAIYLARNRLTHWANGNPLNTRPVREDMGIYVDYVLMRNLSYCIPSVLDMCKQLSVPGLWDDMKRLF</sequence>
<organism evidence="1 2">
    <name type="scientific">Diaporthe australafricana</name>
    <dbReference type="NCBI Taxonomy" id="127596"/>
    <lineage>
        <taxon>Eukaryota</taxon>
        <taxon>Fungi</taxon>
        <taxon>Dikarya</taxon>
        <taxon>Ascomycota</taxon>
        <taxon>Pezizomycotina</taxon>
        <taxon>Sordariomycetes</taxon>
        <taxon>Sordariomycetidae</taxon>
        <taxon>Diaporthales</taxon>
        <taxon>Diaporthaceae</taxon>
        <taxon>Diaporthe</taxon>
    </lineage>
</organism>
<name>A0ABR3WBI1_9PEZI</name>
<accession>A0ABR3WBI1</accession>
<evidence type="ECO:0000313" key="2">
    <source>
        <dbReference type="Proteomes" id="UP001583177"/>
    </source>
</evidence>
<proteinExistence type="predicted"/>
<comment type="caution">
    <text evidence="1">The sequence shown here is derived from an EMBL/GenBank/DDBJ whole genome shotgun (WGS) entry which is preliminary data.</text>
</comment>
<keyword evidence="2" id="KW-1185">Reference proteome</keyword>
<dbReference type="Proteomes" id="UP001583177">
    <property type="component" value="Unassembled WGS sequence"/>
</dbReference>
<dbReference type="EMBL" id="JAWRVE010000112">
    <property type="protein sequence ID" value="KAL1857520.1"/>
    <property type="molecule type" value="Genomic_DNA"/>
</dbReference>
<evidence type="ECO:0000313" key="1">
    <source>
        <dbReference type="EMBL" id="KAL1857520.1"/>
    </source>
</evidence>